<reference evidence="1 2" key="1">
    <citation type="journal article" date="2013" name="Genome Biol.">
        <title>Genome of Acanthamoeba castellanii highlights extensive lateral gene transfer and early evolution of tyrosine kinase signaling.</title>
        <authorList>
            <person name="Clarke M."/>
            <person name="Lohan A.J."/>
            <person name="Liu B."/>
            <person name="Lagkouvardos I."/>
            <person name="Roy S."/>
            <person name="Zafar N."/>
            <person name="Bertelli C."/>
            <person name="Schilde C."/>
            <person name="Kianianmomeni A."/>
            <person name="Burglin T.R."/>
            <person name="Frech C."/>
            <person name="Turcotte B."/>
            <person name="Kopec K.O."/>
            <person name="Synnott J.M."/>
            <person name="Choo C."/>
            <person name="Paponov I."/>
            <person name="Finkler A."/>
            <person name="Soon Heng Tan C."/>
            <person name="Hutchins A.P."/>
            <person name="Weinmeier T."/>
            <person name="Rattei T."/>
            <person name="Chu J.S."/>
            <person name="Gimenez G."/>
            <person name="Irimia M."/>
            <person name="Rigden D.J."/>
            <person name="Fitzpatrick D.A."/>
            <person name="Lorenzo-Morales J."/>
            <person name="Bateman A."/>
            <person name="Chiu C.H."/>
            <person name="Tang P."/>
            <person name="Hegemann P."/>
            <person name="Fromm H."/>
            <person name="Raoult D."/>
            <person name="Greub G."/>
            <person name="Miranda-Saavedra D."/>
            <person name="Chen N."/>
            <person name="Nash P."/>
            <person name="Ginger M.L."/>
            <person name="Horn M."/>
            <person name="Schaap P."/>
            <person name="Caler L."/>
            <person name="Loftus B."/>
        </authorList>
    </citation>
    <scope>NUCLEOTIDE SEQUENCE [LARGE SCALE GENOMIC DNA]</scope>
    <source>
        <strain evidence="1 2">Neff</strain>
    </source>
</reference>
<proteinExistence type="predicted"/>
<organism evidence="1 2">
    <name type="scientific">Acanthamoeba castellanii (strain ATCC 30010 / Neff)</name>
    <dbReference type="NCBI Taxonomy" id="1257118"/>
    <lineage>
        <taxon>Eukaryota</taxon>
        <taxon>Amoebozoa</taxon>
        <taxon>Discosea</taxon>
        <taxon>Longamoebia</taxon>
        <taxon>Centramoebida</taxon>
        <taxon>Acanthamoebidae</taxon>
        <taxon>Acanthamoeba</taxon>
    </lineage>
</organism>
<name>L8GPQ7_ACACF</name>
<dbReference type="RefSeq" id="XP_004336930.1">
    <property type="nucleotide sequence ID" value="XM_004336882.1"/>
</dbReference>
<sequence length="248" mass="27178">MKRVSSWRVGLPRATALGAGRHTTAAPLRMTTLPPRPQFRCGTASRFFASRIESSAPEARASADGAAPSTPPVERLGLLSGSALHERATFGGRDVALLADTYGAIGVFDAVGGWHGAGGSEFARLLERHVQRSLASIDLVKQEIMTSTTKSEDDTDDVEEAEQADDDLDDILYKPGSEEERFKEESDAMEEELQGVYSQVQARKSSSTAAARKRLLTRYSCIKWRLVQVEQLLPSEILMRARNELLDK</sequence>
<dbReference type="GeneID" id="14915537"/>
<evidence type="ECO:0000313" key="2">
    <source>
        <dbReference type="Proteomes" id="UP000011083"/>
    </source>
</evidence>
<keyword evidence="2" id="KW-1185">Reference proteome</keyword>
<accession>L8GPQ7</accession>
<gene>
    <name evidence="1" type="ORF">ACA1_050880</name>
</gene>
<dbReference type="AlphaFoldDB" id="L8GPQ7"/>
<dbReference type="VEuPathDB" id="AmoebaDB:ACA1_050880"/>
<feature type="non-terminal residue" evidence="1">
    <location>
        <position position="248"/>
    </location>
</feature>
<dbReference type="KEGG" id="acan:ACA1_050880"/>
<dbReference type="EMBL" id="KB008040">
    <property type="protein sequence ID" value="ELR14917.1"/>
    <property type="molecule type" value="Genomic_DNA"/>
</dbReference>
<dbReference type="Proteomes" id="UP000011083">
    <property type="component" value="Unassembled WGS sequence"/>
</dbReference>
<evidence type="ECO:0000313" key="1">
    <source>
        <dbReference type="EMBL" id="ELR14917.1"/>
    </source>
</evidence>
<protein>
    <submittedName>
        <fullName evidence="1">Uncharacterized protein</fullName>
    </submittedName>
</protein>